<feature type="coiled-coil region" evidence="1">
    <location>
        <begin position="5"/>
        <end position="32"/>
    </location>
</feature>
<keyword evidence="3" id="KW-1185">Reference proteome</keyword>
<proteinExistence type="predicted"/>
<organism evidence="2 3">
    <name type="scientific">Effusibacillus consociatus</name>
    <dbReference type="NCBI Taxonomy" id="1117041"/>
    <lineage>
        <taxon>Bacteria</taxon>
        <taxon>Bacillati</taxon>
        <taxon>Bacillota</taxon>
        <taxon>Bacilli</taxon>
        <taxon>Bacillales</taxon>
        <taxon>Alicyclobacillaceae</taxon>
        <taxon>Effusibacillus</taxon>
    </lineage>
</organism>
<dbReference type="Pfam" id="PF08838">
    <property type="entry name" value="DUF1811"/>
    <property type="match status" value="1"/>
</dbReference>
<keyword evidence="1" id="KW-0175">Coiled coil</keyword>
<reference evidence="3" key="1">
    <citation type="journal article" date="2019" name="Int. J. Syst. Evol. Microbiol.">
        <title>The Global Catalogue of Microorganisms (GCM) 10K type strain sequencing project: providing services to taxonomists for standard genome sequencing and annotation.</title>
        <authorList>
            <consortium name="The Broad Institute Genomics Platform"/>
            <consortium name="The Broad Institute Genome Sequencing Center for Infectious Disease"/>
            <person name="Wu L."/>
            <person name="Ma J."/>
        </authorList>
    </citation>
    <scope>NUCLEOTIDE SEQUENCE [LARGE SCALE GENOMIC DNA]</scope>
    <source>
        <strain evidence="3">WYCCWR 12678</strain>
    </source>
</reference>
<dbReference type="InterPro" id="IPR036289">
    <property type="entry name" value="YfhH"/>
</dbReference>
<evidence type="ECO:0000313" key="3">
    <source>
        <dbReference type="Proteomes" id="UP001596002"/>
    </source>
</evidence>
<gene>
    <name evidence="2" type="ORF">ACFO8Q_18880</name>
</gene>
<accession>A0ABV9Q668</accession>
<dbReference type="Gene3D" id="2.30.30.340">
    <property type="entry name" value="Hypothetical protein YfhH like domains"/>
    <property type="match status" value="1"/>
</dbReference>
<comment type="caution">
    <text evidence="2">The sequence shown here is derived from an EMBL/GenBank/DDBJ whole genome shotgun (WGS) entry which is preliminary data.</text>
</comment>
<dbReference type="SUPFAM" id="SSF101697">
    <property type="entry name" value="Hypothetical protein YfhH"/>
    <property type="match status" value="1"/>
</dbReference>
<protein>
    <submittedName>
        <fullName evidence="2">DUF1811 family protein</fullName>
    </submittedName>
</protein>
<dbReference type="RefSeq" id="WP_380027869.1">
    <property type="nucleotide sequence ID" value="NZ_JBHSHC010000128.1"/>
</dbReference>
<evidence type="ECO:0000313" key="2">
    <source>
        <dbReference type="EMBL" id="MFC4769398.1"/>
    </source>
</evidence>
<dbReference type="EMBL" id="JBHSHC010000128">
    <property type="protein sequence ID" value="MFC4769398.1"/>
    <property type="molecule type" value="Genomic_DNA"/>
</dbReference>
<dbReference type="Proteomes" id="UP001596002">
    <property type="component" value="Unassembled WGS sequence"/>
</dbReference>
<sequence>MKPEKLLSEMTKEELQEEMERLKMRGVELFEAGDFDQAMVLRTRWYLAASYLMDPNTIEIGGEYFIEGEPGSIFTVSHLDGVMAHGTISSNPFPAAYPIAMLTKEPPIE</sequence>
<evidence type="ECO:0000256" key="1">
    <source>
        <dbReference type="SAM" id="Coils"/>
    </source>
</evidence>
<dbReference type="Gene3D" id="1.10.287.880">
    <property type="entry name" value="Hypothetical protein YfhH domain"/>
    <property type="match status" value="1"/>
</dbReference>
<dbReference type="InterPro" id="IPR014938">
    <property type="entry name" value="YfhH-like"/>
</dbReference>
<name>A0ABV9Q668_9BACL</name>